<dbReference type="AlphaFoldDB" id="A0A1L7XIR7"/>
<evidence type="ECO:0000256" key="1">
    <source>
        <dbReference type="SAM" id="MobiDB-lite"/>
    </source>
</evidence>
<dbReference type="SUPFAM" id="SSF52540">
    <property type="entry name" value="P-loop containing nucleoside triphosphate hydrolases"/>
    <property type="match status" value="1"/>
</dbReference>
<dbReference type="EMBL" id="FJOG01000028">
    <property type="protein sequence ID" value="CZR64932.1"/>
    <property type="molecule type" value="Genomic_DNA"/>
</dbReference>
<evidence type="ECO:0000259" key="2">
    <source>
        <dbReference type="Pfam" id="PF00004"/>
    </source>
</evidence>
<dbReference type="Pfam" id="PF22942">
    <property type="entry name" value="DUF7025"/>
    <property type="match status" value="1"/>
</dbReference>
<name>A0A1L7XIR7_9HELO</name>
<dbReference type="GO" id="GO:0005524">
    <property type="term" value="F:ATP binding"/>
    <property type="evidence" value="ECO:0007669"/>
    <property type="project" value="InterPro"/>
</dbReference>
<dbReference type="InterPro" id="IPR027417">
    <property type="entry name" value="P-loop_NTPase"/>
</dbReference>
<reference evidence="4 5" key="1">
    <citation type="submission" date="2016-03" db="EMBL/GenBank/DDBJ databases">
        <authorList>
            <person name="Ploux O."/>
        </authorList>
    </citation>
    <scope>NUCLEOTIDE SEQUENCE [LARGE SCALE GENOMIC DNA]</scope>
    <source>
        <strain evidence="4 5">UAMH 11012</strain>
    </source>
</reference>
<accession>A0A1L7XIR7</accession>
<dbReference type="OrthoDB" id="10042665at2759"/>
<dbReference type="PANTHER" id="PTHR46411">
    <property type="entry name" value="FAMILY ATPASE, PUTATIVE-RELATED"/>
    <property type="match status" value="1"/>
</dbReference>
<dbReference type="Proteomes" id="UP000184330">
    <property type="component" value="Unassembled WGS sequence"/>
</dbReference>
<dbReference type="Gene3D" id="3.40.50.300">
    <property type="entry name" value="P-loop containing nucleotide triphosphate hydrolases"/>
    <property type="match status" value="1"/>
</dbReference>
<keyword evidence="5" id="KW-1185">Reference proteome</keyword>
<feature type="region of interest" description="Disordered" evidence="1">
    <location>
        <begin position="328"/>
        <end position="347"/>
    </location>
</feature>
<feature type="compositionally biased region" description="Basic and acidic residues" evidence="1">
    <location>
        <begin position="328"/>
        <end position="341"/>
    </location>
</feature>
<dbReference type="Pfam" id="PF00004">
    <property type="entry name" value="AAA"/>
    <property type="match status" value="1"/>
</dbReference>
<feature type="domain" description="DUF7025" evidence="3">
    <location>
        <begin position="219"/>
        <end position="309"/>
    </location>
</feature>
<feature type="domain" description="ATPase AAA-type core" evidence="2">
    <location>
        <begin position="431"/>
        <end position="476"/>
    </location>
</feature>
<proteinExistence type="predicted"/>
<organism evidence="4 5">
    <name type="scientific">Phialocephala subalpina</name>
    <dbReference type="NCBI Taxonomy" id="576137"/>
    <lineage>
        <taxon>Eukaryota</taxon>
        <taxon>Fungi</taxon>
        <taxon>Dikarya</taxon>
        <taxon>Ascomycota</taxon>
        <taxon>Pezizomycotina</taxon>
        <taxon>Leotiomycetes</taxon>
        <taxon>Helotiales</taxon>
        <taxon>Mollisiaceae</taxon>
        <taxon>Phialocephala</taxon>
        <taxon>Phialocephala fortinii species complex</taxon>
    </lineage>
</organism>
<evidence type="ECO:0000313" key="5">
    <source>
        <dbReference type="Proteomes" id="UP000184330"/>
    </source>
</evidence>
<sequence length="567" mass="63969">MSSPKRSEKRKLETLYGNVNGGLDNSAKRARSNTNHLYEAEPEFLLVHKVEWIQNTNHNHHPRTAYFLDPPRLFADDKASALRGTIPIFEIEDHLGDNEHISIVVYKSYDCETYHQHLTNKDAFERIKLSSSGVHGVTALQPYLFTLKEDAAPASCRINMSTKDFWHLEAPYLHLYHFRGFIKDNVLKLSSILQQQHVNVLLKYIDEAFGEDYADAVTLFAKGLVSEKHLSKLFGPDEIVVTIKDGQLLAYVSAGLIQAGRSSLEMSCLSWGFDGAFHRKIMSFRVDWPPFGLKLLPISELEMFPLKYDTLGAEEICMIDMDMYRRMNSDESESPPKKGDLEPEVMENDEAPGGSFALLLPATIKGCGLQDKKWRDLNIEYIHETAWNVEAFDRLVLKATKKELVKALVTVHVATSASTDVIEGKGNGLIMLLHGGPGTGKTLTAESVAELTAKPLYRVTCGDIGTNPEDVEKCLESVLLLAIHYPALDQDGRWEIWSKFIRSLDREKAKVDDLRERVDLLSRSKLEMGDKFGIRVLEVADEFGNYIDDTYGGYTDDQFAKSQNMRA</sequence>
<protein>
    <submittedName>
        <fullName evidence="4">Uncharacterized protein</fullName>
    </submittedName>
</protein>
<dbReference type="InterPro" id="IPR003959">
    <property type="entry name" value="ATPase_AAA_core"/>
</dbReference>
<gene>
    <name evidence="4" type="ORF">PAC_14832</name>
</gene>
<evidence type="ECO:0000313" key="4">
    <source>
        <dbReference type="EMBL" id="CZR64932.1"/>
    </source>
</evidence>
<evidence type="ECO:0000259" key="3">
    <source>
        <dbReference type="Pfam" id="PF22942"/>
    </source>
</evidence>
<dbReference type="InterPro" id="IPR054289">
    <property type="entry name" value="DUF7025"/>
</dbReference>
<dbReference type="GO" id="GO:0016887">
    <property type="term" value="F:ATP hydrolysis activity"/>
    <property type="evidence" value="ECO:0007669"/>
    <property type="project" value="InterPro"/>
</dbReference>
<dbReference type="PANTHER" id="PTHR46411:SF2">
    <property type="entry name" value="AAA+ ATPASE DOMAIN-CONTAINING PROTEIN"/>
    <property type="match status" value="1"/>
</dbReference>